<dbReference type="InterPro" id="IPR000847">
    <property type="entry name" value="LysR_HTH_N"/>
</dbReference>
<evidence type="ECO:0000256" key="4">
    <source>
        <dbReference type="ARBA" id="ARBA00023163"/>
    </source>
</evidence>
<dbReference type="Proteomes" id="UP000244880">
    <property type="component" value="Unassembled WGS sequence"/>
</dbReference>
<keyword evidence="2" id="KW-0805">Transcription regulation</keyword>
<reference evidence="6 7" key="1">
    <citation type="submission" date="2018-03" db="EMBL/GenBank/DDBJ databases">
        <authorList>
            <person name="Keele B.F."/>
        </authorList>
    </citation>
    <scope>NUCLEOTIDE SEQUENCE [LARGE SCALE GENOMIC DNA]</scope>
    <source>
        <strain evidence="6 7">CECT 8599</strain>
    </source>
</reference>
<dbReference type="InterPro" id="IPR036388">
    <property type="entry name" value="WH-like_DNA-bd_sf"/>
</dbReference>
<keyword evidence="7" id="KW-1185">Reference proteome</keyword>
<dbReference type="OrthoDB" id="8679465at2"/>
<dbReference type="RefSeq" id="WP_108828013.1">
    <property type="nucleotide sequence ID" value="NZ_OMOR01000001.1"/>
</dbReference>
<dbReference type="PROSITE" id="PS50931">
    <property type="entry name" value="HTH_LYSR"/>
    <property type="match status" value="1"/>
</dbReference>
<dbReference type="AlphaFoldDB" id="A0A2R8BCN6"/>
<dbReference type="Gene3D" id="3.40.190.10">
    <property type="entry name" value="Periplasmic binding protein-like II"/>
    <property type="match status" value="2"/>
</dbReference>
<sequence>MSLSLKAMTYFTTALRYGNIAKAAADLNIAASAVSSAIDQVEAAFDLTLVTRQRSRGIQATASGRTVAQKIERLLEDYRAVMVQGDDLKHAVQGTLRIGYYAPIAPAFLPEILTACLPEDGHVQLHLDECDNDSAQQGLLDGTYDAILFVCDAARPAIAYDPLITAPAYCVLPKGHVLAQQDTVTMAQIAQHPLVVLNRPMASGYYHGLLERQPTAPTIAAYANSTEMLRSLVGRGHGVAILNMQPRIGSTYGADEVVGRPIADALPPLTLAVGYEKDRPRRLVQVFVDACVAYFANPANADCTCVFAGEQE</sequence>
<evidence type="ECO:0000256" key="2">
    <source>
        <dbReference type="ARBA" id="ARBA00023015"/>
    </source>
</evidence>
<comment type="similarity">
    <text evidence="1">Belongs to the LysR transcriptional regulatory family.</text>
</comment>
<dbReference type="GO" id="GO:0003700">
    <property type="term" value="F:DNA-binding transcription factor activity"/>
    <property type="evidence" value="ECO:0007669"/>
    <property type="project" value="InterPro"/>
</dbReference>
<dbReference type="SUPFAM" id="SSF46785">
    <property type="entry name" value="Winged helix' DNA-binding domain"/>
    <property type="match status" value="1"/>
</dbReference>
<dbReference type="Gene3D" id="1.10.10.10">
    <property type="entry name" value="Winged helix-like DNA-binding domain superfamily/Winged helix DNA-binding domain"/>
    <property type="match status" value="1"/>
</dbReference>
<evidence type="ECO:0000313" key="7">
    <source>
        <dbReference type="Proteomes" id="UP000244880"/>
    </source>
</evidence>
<dbReference type="Pfam" id="PF03466">
    <property type="entry name" value="LysR_substrate"/>
    <property type="match status" value="1"/>
</dbReference>
<dbReference type="Pfam" id="PF00126">
    <property type="entry name" value="HTH_1"/>
    <property type="match status" value="1"/>
</dbReference>
<dbReference type="GO" id="GO:0032993">
    <property type="term" value="C:protein-DNA complex"/>
    <property type="evidence" value="ECO:0007669"/>
    <property type="project" value="TreeGrafter"/>
</dbReference>
<dbReference type="GO" id="GO:0003677">
    <property type="term" value="F:DNA binding"/>
    <property type="evidence" value="ECO:0007669"/>
    <property type="project" value="UniProtKB-KW"/>
</dbReference>
<evidence type="ECO:0000256" key="3">
    <source>
        <dbReference type="ARBA" id="ARBA00023125"/>
    </source>
</evidence>
<dbReference type="InterPro" id="IPR005119">
    <property type="entry name" value="LysR_subst-bd"/>
</dbReference>
<evidence type="ECO:0000256" key="1">
    <source>
        <dbReference type="ARBA" id="ARBA00009437"/>
    </source>
</evidence>
<dbReference type="SUPFAM" id="SSF53850">
    <property type="entry name" value="Periplasmic binding protein-like II"/>
    <property type="match status" value="1"/>
</dbReference>
<dbReference type="PANTHER" id="PTHR30346:SF0">
    <property type="entry name" value="HCA OPERON TRANSCRIPTIONAL ACTIVATOR HCAR"/>
    <property type="match status" value="1"/>
</dbReference>
<dbReference type="EMBL" id="OMOR01000001">
    <property type="protein sequence ID" value="SPH20862.1"/>
    <property type="molecule type" value="Genomic_DNA"/>
</dbReference>
<gene>
    <name evidence="6" type="primary">hcaR_1</name>
    <name evidence="6" type="ORF">ASD8599_01604</name>
</gene>
<evidence type="ECO:0000313" key="6">
    <source>
        <dbReference type="EMBL" id="SPH20862.1"/>
    </source>
</evidence>
<keyword evidence="4" id="KW-0804">Transcription</keyword>
<organism evidence="6 7">
    <name type="scientific">Ascidiaceihabitans donghaensis</name>
    <dbReference type="NCBI Taxonomy" id="1510460"/>
    <lineage>
        <taxon>Bacteria</taxon>
        <taxon>Pseudomonadati</taxon>
        <taxon>Pseudomonadota</taxon>
        <taxon>Alphaproteobacteria</taxon>
        <taxon>Rhodobacterales</taxon>
        <taxon>Paracoccaceae</taxon>
        <taxon>Ascidiaceihabitans</taxon>
    </lineage>
</organism>
<dbReference type="PANTHER" id="PTHR30346">
    <property type="entry name" value="TRANSCRIPTIONAL DUAL REGULATOR HCAR-RELATED"/>
    <property type="match status" value="1"/>
</dbReference>
<dbReference type="InterPro" id="IPR036390">
    <property type="entry name" value="WH_DNA-bd_sf"/>
</dbReference>
<name>A0A2R8BCN6_9RHOB</name>
<accession>A0A2R8BCN6</accession>
<proteinExistence type="inferred from homology"/>
<feature type="domain" description="HTH lysR-type" evidence="5">
    <location>
        <begin position="3"/>
        <end position="61"/>
    </location>
</feature>
<keyword evidence="3" id="KW-0238">DNA-binding</keyword>
<protein>
    <submittedName>
        <fullName evidence="6">Hca operon transcriptional activator HcaR</fullName>
    </submittedName>
</protein>
<evidence type="ECO:0000259" key="5">
    <source>
        <dbReference type="PROSITE" id="PS50931"/>
    </source>
</evidence>